<dbReference type="InterPro" id="IPR036259">
    <property type="entry name" value="MFS_trans_sf"/>
</dbReference>
<feature type="transmembrane region" description="Helical" evidence="3">
    <location>
        <begin position="6"/>
        <end position="24"/>
    </location>
</feature>
<dbReference type="Pfam" id="PF07690">
    <property type="entry name" value="MFS_1"/>
    <property type="match status" value="1"/>
</dbReference>
<evidence type="ECO:0000256" key="3">
    <source>
        <dbReference type="SAM" id="Phobius"/>
    </source>
</evidence>
<dbReference type="EMBL" id="JANBPK010001041">
    <property type="protein sequence ID" value="KAJ2926964.1"/>
    <property type="molecule type" value="Genomic_DNA"/>
</dbReference>
<gene>
    <name evidence="4" type="ORF">H1R20_g10157</name>
</gene>
<comment type="subcellular location">
    <subcellularLocation>
        <location evidence="1">Membrane</location>
        <topology evidence="1">Multi-pass membrane protein</topology>
    </subcellularLocation>
</comment>
<sequence>MIGWIGGMQLFLNFIIGVISGKLFDKGYFRYLFVASILLHALALFALSLTQAGKYYQVFLANGAAFGAASSLLYVPSLSIVTHHFQRRRAVVLGLASSGSALGRSQSLVLSFAQSLTFPGKTGAVLHPIMLNKFFNGRVGFHNGIRISAALNIFLLLAAFAMMRTRLPPKNIQRFPVEDWILKEPEYTLALAVCVFSFFALFFPVFYIQFYAISRGVQRSVAFYIISFIIAAALGLVSRHILAKKRGTQII</sequence>
<proteinExistence type="inferred from homology"/>
<feature type="non-terminal residue" evidence="4">
    <location>
        <position position="1"/>
    </location>
</feature>
<evidence type="ECO:0000256" key="2">
    <source>
        <dbReference type="ARBA" id="ARBA00006727"/>
    </source>
</evidence>
<dbReference type="PANTHER" id="PTHR11360">
    <property type="entry name" value="MONOCARBOXYLATE TRANSPORTER"/>
    <property type="match status" value="1"/>
</dbReference>
<reference evidence="4" key="1">
    <citation type="submission" date="2022-06" db="EMBL/GenBank/DDBJ databases">
        <title>Genome Sequence of Candolleomyces eurysporus.</title>
        <authorList>
            <person name="Buettner E."/>
        </authorList>
    </citation>
    <scope>NUCLEOTIDE SEQUENCE</scope>
    <source>
        <strain evidence="4">VTCC 930004</strain>
    </source>
</reference>
<dbReference type="InterPro" id="IPR050327">
    <property type="entry name" value="Proton-linked_MCT"/>
</dbReference>
<name>A0A9W8MFR4_9AGAR</name>
<feature type="transmembrane region" description="Helical" evidence="3">
    <location>
        <begin position="221"/>
        <end position="242"/>
    </location>
</feature>
<organism evidence="4 5">
    <name type="scientific">Candolleomyces eurysporus</name>
    <dbReference type="NCBI Taxonomy" id="2828524"/>
    <lineage>
        <taxon>Eukaryota</taxon>
        <taxon>Fungi</taxon>
        <taxon>Dikarya</taxon>
        <taxon>Basidiomycota</taxon>
        <taxon>Agaricomycotina</taxon>
        <taxon>Agaricomycetes</taxon>
        <taxon>Agaricomycetidae</taxon>
        <taxon>Agaricales</taxon>
        <taxon>Agaricineae</taxon>
        <taxon>Psathyrellaceae</taxon>
        <taxon>Candolleomyces</taxon>
    </lineage>
</organism>
<feature type="transmembrane region" description="Helical" evidence="3">
    <location>
        <begin position="31"/>
        <end position="49"/>
    </location>
</feature>
<keyword evidence="3" id="KW-0812">Transmembrane</keyword>
<keyword evidence="3" id="KW-0472">Membrane</keyword>
<dbReference type="OrthoDB" id="6499973at2759"/>
<dbReference type="Gene3D" id="1.20.1250.20">
    <property type="entry name" value="MFS general substrate transporter like domains"/>
    <property type="match status" value="1"/>
</dbReference>
<evidence type="ECO:0000256" key="1">
    <source>
        <dbReference type="ARBA" id="ARBA00004141"/>
    </source>
</evidence>
<dbReference type="GO" id="GO:0022857">
    <property type="term" value="F:transmembrane transporter activity"/>
    <property type="evidence" value="ECO:0007669"/>
    <property type="project" value="InterPro"/>
</dbReference>
<feature type="transmembrane region" description="Helical" evidence="3">
    <location>
        <begin position="55"/>
        <end position="78"/>
    </location>
</feature>
<dbReference type="Proteomes" id="UP001140091">
    <property type="component" value="Unassembled WGS sequence"/>
</dbReference>
<dbReference type="AlphaFoldDB" id="A0A9W8MFR4"/>
<dbReference type="GO" id="GO:0016020">
    <property type="term" value="C:membrane"/>
    <property type="evidence" value="ECO:0007669"/>
    <property type="project" value="UniProtKB-SubCell"/>
</dbReference>
<feature type="transmembrane region" description="Helical" evidence="3">
    <location>
        <begin position="145"/>
        <end position="167"/>
    </location>
</feature>
<feature type="transmembrane region" description="Helical" evidence="3">
    <location>
        <begin position="187"/>
        <end position="209"/>
    </location>
</feature>
<comment type="caution">
    <text evidence="4">The sequence shown here is derived from an EMBL/GenBank/DDBJ whole genome shotgun (WGS) entry which is preliminary data.</text>
</comment>
<dbReference type="SUPFAM" id="SSF103473">
    <property type="entry name" value="MFS general substrate transporter"/>
    <property type="match status" value="1"/>
</dbReference>
<keyword evidence="3" id="KW-1133">Transmembrane helix</keyword>
<keyword evidence="5" id="KW-1185">Reference proteome</keyword>
<evidence type="ECO:0000313" key="4">
    <source>
        <dbReference type="EMBL" id="KAJ2926964.1"/>
    </source>
</evidence>
<dbReference type="PANTHER" id="PTHR11360:SF284">
    <property type="entry name" value="EG:103B4.3 PROTEIN-RELATED"/>
    <property type="match status" value="1"/>
</dbReference>
<evidence type="ECO:0008006" key="6">
    <source>
        <dbReference type="Google" id="ProtNLM"/>
    </source>
</evidence>
<comment type="similarity">
    <text evidence="2">Belongs to the major facilitator superfamily. Monocarboxylate porter (TC 2.A.1.13) family.</text>
</comment>
<evidence type="ECO:0000313" key="5">
    <source>
        <dbReference type="Proteomes" id="UP001140091"/>
    </source>
</evidence>
<accession>A0A9W8MFR4</accession>
<protein>
    <recommendedName>
        <fullName evidence="6">MFS general substrate transporter</fullName>
    </recommendedName>
</protein>
<dbReference type="InterPro" id="IPR011701">
    <property type="entry name" value="MFS"/>
</dbReference>